<dbReference type="PROSITE" id="PS50932">
    <property type="entry name" value="HTH_LACI_2"/>
    <property type="match status" value="1"/>
</dbReference>
<dbReference type="CDD" id="cd01392">
    <property type="entry name" value="HTH_LacI"/>
    <property type="match status" value="1"/>
</dbReference>
<keyword evidence="3" id="KW-0238">DNA-binding</keyword>
<dbReference type="AlphaFoldDB" id="A0A1E3AEG3"/>
<protein>
    <submittedName>
        <fullName evidence="6">Catabolite control protein A</fullName>
    </submittedName>
</protein>
<evidence type="ECO:0000256" key="1">
    <source>
        <dbReference type="ARBA" id="ARBA00022491"/>
    </source>
</evidence>
<evidence type="ECO:0000259" key="5">
    <source>
        <dbReference type="PROSITE" id="PS50932"/>
    </source>
</evidence>
<accession>A0A1E3AEG3</accession>
<dbReference type="Gene3D" id="3.40.50.2300">
    <property type="match status" value="2"/>
</dbReference>
<dbReference type="Pfam" id="PF00356">
    <property type="entry name" value="LacI"/>
    <property type="match status" value="1"/>
</dbReference>
<dbReference type="EMBL" id="MCGH01000002">
    <property type="protein sequence ID" value="ODM07125.1"/>
    <property type="molecule type" value="Genomic_DNA"/>
</dbReference>
<gene>
    <name evidence="6" type="primary">ccpA_7</name>
    <name evidence="6" type="ORF">BEI61_03015</name>
</gene>
<dbReference type="GO" id="GO:0003700">
    <property type="term" value="F:DNA-binding transcription factor activity"/>
    <property type="evidence" value="ECO:0007669"/>
    <property type="project" value="TreeGrafter"/>
</dbReference>
<dbReference type="Gene3D" id="1.10.260.40">
    <property type="entry name" value="lambda repressor-like DNA-binding domains"/>
    <property type="match status" value="1"/>
</dbReference>
<dbReference type="InterPro" id="IPR028082">
    <property type="entry name" value="Peripla_BP_I"/>
</dbReference>
<dbReference type="PANTHER" id="PTHR30146:SF148">
    <property type="entry name" value="HTH-TYPE TRANSCRIPTIONAL REPRESSOR PURR-RELATED"/>
    <property type="match status" value="1"/>
</dbReference>
<name>A0A1E3AEG3_9FIRM</name>
<comment type="caution">
    <text evidence="6">The sequence shown here is derived from an EMBL/GenBank/DDBJ whole genome shotgun (WGS) entry which is preliminary data.</text>
</comment>
<dbReference type="SUPFAM" id="SSF47413">
    <property type="entry name" value="lambda repressor-like DNA-binding domains"/>
    <property type="match status" value="1"/>
</dbReference>
<dbReference type="RefSeq" id="WP_069152849.1">
    <property type="nucleotide sequence ID" value="NZ_MCGH01000002.1"/>
</dbReference>
<sequence length="363" mass="40957">MAKQRVLIQDIADSLHLSRTTVSKVLNGSSNVSQKNKERVLEKAAELNYKQFSLLSPPTEDPVISPSAPPSIHGNIAFLFHKFPDKQHIGSSLLASFEQEISKEGYTLSLFTIQDEDIRNLKLPNTFISDNIDALFCVELFDRDYCRMLCTLNKPLLFVDSYYKVCEDNLNADLILMDSRYSSASMIRHLITANNLTRAGFIGAFTHCLSFYERWTGFCMALQDCGVPLNKSSCIISQDDSKYWDRLWLITQLKLMDPFPELFVCANDSLAIQLISCLKELNISIPSDVLVTGFDNTPASMVVEPSLTTINSHSTNMGIAAAKQLLNRIASPALPFARLYLQTEILYRNSTDIRLRRPVRRLP</sequence>
<evidence type="ECO:0000256" key="4">
    <source>
        <dbReference type="ARBA" id="ARBA00023163"/>
    </source>
</evidence>
<dbReference type="InterPro" id="IPR000843">
    <property type="entry name" value="HTH_LacI"/>
</dbReference>
<dbReference type="InterPro" id="IPR046335">
    <property type="entry name" value="LacI/GalR-like_sensor"/>
</dbReference>
<feature type="domain" description="HTH lacI-type" evidence="5">
    <location>
        <begin position="6"/>
        <end position="50"/>
    </location>
</feature>
<reference evidence="6 7" key="1">
    <citation type="submission" date="2016-07" db="EMBL/GenBank/DDBJ databases">
        <title>Characterization of isolates of Eisenbergiella tayi derived from blood cultures, using whole genome sequencing.</title>
        <authorList>
            <person name="Burdz T."/>
            <person name="Wiebe D."/>
            <person name="Huynh C."/>
            <person name="Bernard K."/>
        </authorList>
    </citation>
    <scope>NUCLEOTIDE SEQUENCE [LARGE SCALE GENOMIC DNA]</scope>
    <source>
        <strain evidence="6 7">NML 110608</strain>
    </source>
</reference>
<keyword evidence="1" id="KW-0678">Repressor</keyword>
<evidence type="ECO:0000256" key="2">
    <source>
        <dbReference type="ARBA" id="ARBA00023015"/>
    </source>
</evidence>
<proteinExistence type="predicted"/>
<dbReference type="PANTHER" id="PTHR30146">
    <property type="entry name" value="LACI-RELATED TRANSCRIPTIONAL REPRESSOR"/>
    <property type="match status" value="1"/>
</dbReference>
<evidence type="ECO:0000313" key="7">
    <source>
        <dbReference type="Proteomes" id="UP000094067"/>
    </source>
</evidence>
<keyword evidence="4" id="KW-0804">Transcription</keyword>
<organism evidence="6 7">
    <name type="scientific">Eisenbergiella tayi</name>
    <dbReference type="NCBI Taxonomy" id="1432052"/>
    <lineage>
        <taxon>Bacteria</taxon>
        <taxon>Bacillati</taxon>
        <taxon>Bacillota</taxon>
        <taxon>Clostridia</taxon>
        <taxon>Lachnospirales</taxon>
        <taxon>Lachnospiraceae</taxon>
        <taxon>Eisenbergiella</taxon>
    </lineage>
</organism>
<dbReference type="Proteomes" id="UP000094067">
    <property type="component" value="Unassembled WGS sequence"/>
</dbReference>
<evidence type="ECO:0000313" key="6">
    <source>
        <dbReference type="EMBL" id="ODM07125.1"/>
    </source>
</evidence>
<keyword evidence="2" id="KW-0805">Transcription regulation</keyword>
<dbReference type="SUPFAM" id="SSF53822">
    <property type="entry name" value="Periplasmic binding protein-like I"/>
    <property type="match status" value="1"/>
</dbReference>
<dbReference type="InterPro" id="IPR010982">
    <property type="entry name" value="Lambda_DNA-bd_dom_sf"/>
</dbReference>
<dbReference type="CDD" id="cd19974">
    <property type="entry name" value="PBP1_LacI-like"/>
    <property type="match status" value="1"/>
</dbReference>
<dbReference type="GO" id="GO:0000976">
    <property type="term" value="F:transcription cis-regulatory region binding"/>
    <property type="evidence" value="ECO:0007669"/>
    <property type="project" value="TreeGrafter"/>
</dbReference>
<evidence type="ECO:0000256" key="3">
    <source>
        <dbReference type="ARBA" id="ARBA00023125"/>
    </source>
</evidence>
<dbReference type="SMART" id="SM00354">
    <property type="entry name" value="HTH_LACI"/>
    <property type="match status" value="1"/>
</dbReference>
<dbReference type="Pfam" id="PF13377">
    <property type="entry name" value="Peripla_BP_3"/>
    <property type="match status" value="1"/>
</dbReference>